<gene>
    <name evidence="2" type="ORF">JIG36_03820</name>
</gene>
<proteinExistence type="predicted"/>
<dbReference type="Pfam" id="PF12680">
    <property type="entry name" value="SnoaL_2"/>
    <property type="match status" value="1"/>
</dbReference>
<protein>
    <submittedName>
        <fullName evidence="2">Nuclear transport factor 2 family protein</fullName>
    </submittedName>
</protein>
<accession>A0ABS2A4A7</accession>
<name>A0ABS2A4A7_9ACTN</name>
<evidence type="ECO:0000313" key="2">
    <source>
        <dbReference type="EMBL" id="MBM2614682.1"/>
    </source>
</evidence>
<comment type="caution">
    <text evidence="2">The sequence shown here is derived from an EMBL/GenBank/DDBJ whole genome shotgun (WGS) entry which is preliminary data.</text>
</comment>
<dbReference type="InterPro" id="IPR032710">
    <property type="entry name" value="NTF2-like_dom_sf"/>
</dbReference>
<evidence type="ECO:0000259" key="1">
    <source>
        <dbReference type="Pfam" id="PF12680"/>
    </source>
</evidence>
<feature type="domain" description="SnoaL-like" evidence="1">
    <location>
        <begin position="15"/>
        <end position="110"/>
    </location>
</feature>
<dbReference type="InterPro" id="IPR037401">
    <property type="entry name" value="SnoaL-like"/>
</dbReference>
<dbReference type="SUPFAM" id="SSF54427">
    <property type="entry name" value="NTF2-like"/>
    <property type="match status" value="1"/>
</dbReference>
<dbReference type="RefSeq" id="WP_203374555.1">
    <property type="nucleotide sequence ID" value="NZ_JAENHP010000001.1"/>
</dbReference>
<dbReference type="EMBL" id="JAENHP010000001">
    <property type="protein sequence ID" value="MBM2614682.1"/>
    <property type="molecule type" value="Genomic_DNA"/>
</dbReference>
<keyword evidence="3" id="KW-1185">Reference proteome</keyword>
<organism evidence="2 3">
    <name type="scientific">Paractinoplanes ovalisporus</name>
    <dbReference type="NCBI Taxonomy" id="2810368"/>
    <lineage>
        <taxon>Bacteria</taxon>
        <taxon>Bacillati</taxon>
        <taxon>Actinomycetota</taxon>
        <taxon>Actinomycetes</taxon>
        <taxon>Micromonosporales</taxon>
        <taxon>Micromonosporaceae</taxon>
        <taxon>Paractinoplanes</taxon>
    </lineage>
</organism>
<reference evidence="2 3" key="1">
    <citation type="submission" date="2021-01" db="EMBL/GenBank/DDBJ databases">
        <title>Actinoplanes sp. nov. LDG1-06 isolated from lichen.</title>
        <authorList>
            <person name="Saeng-In P."/>
            <person name="Phongsopitanun W."/>
            <person name="Kanchanasin P."/>
            <person name="Yuki M."/>
            <person name="Kudo T."/>
            <person name="Ohkuma M."/>
            <person name="Tanasupawat S."/>
        </authorList>
    </citation>
    <scope>NUCLEOTIDE SEQUENCE [LARGE SCALE GENOMIC DNA]</scope>
    <source>
        <strain evidence="2 3">LDG1-06</strain>
    </source>
</reference>
<sequence length="120" mass="13010">MDRLTELAENNLLRVFGERDPQARAKAIEETYAENVVFTDAEEELVGREALGAKAQKLLDQAPDFVFRATATAQIAGNLVMLPWALGPEGADPVVTGVDISIVEDDRIVKLYTLLNGAPA</sequence>
<evidence type="ECO:0000313" key="3">
    <source>
        <dbReference type="Proteomes" id="UP000632138"/>
    </source>
</evidence>
<dbReference type="Proteomes" id="UP000632138">
    <property type="component" value="Unassembled WGS sequence"/>
</dbReference>
<dbReference type="Gene3D" id="3.10.450.50">
    <property type="match status" value="1"/>
</dbReference>